<dbReference type="Gene3D" id="1.25.10.10">
    <property type="entry name" value="Leucine-rich Repeat Variant"/>
    <property type="match status" value="1"/>
</dbReference>
<reference evidence="1 2" key="1">
    <citation type="submission" date="2022-11" db="EMBL/GenBank/DDBJ databases">
        <title>Minimal conservation of predation-associated metabolite biosynthetic gene clusters underscores biosynthetic potential of Myxococcota including descriptions for ten novel species: Archangium lansinium sp. nov., Myxococcus landrumus sp. nov., Nannocystis bai.</title>
        <authorList>
            <person name="Ahearne A."/>
            <person name="Stevens C."/>
            <person name="Phillips K."/>
        </authorList>
    </citation>
    <scope>NUCLEOTIDE SEQUENCE [LARGE SCALE GENOMIC DNA]</scope>
    <source>
        <strain evidence="1 2">MIWBW</strain>
    </source>
</reference>
<organism evidence="1 2">
    <name type="scientific">Archangium lansingense</name>
    <dbReference type="NCBI Taxonomy" id="2995310"/>
    <lineage>
        <taxon>Bacteria</taxon>
        <taxon>Pseudomonadati</taxon>
        <taxon>Myxococcota</taxon>
        <taxon>Myxococcia</taxon>
        <taxon>Myxococcales</taxon>
        <taxon>Cystobacterineae</taxon>
        <taxon>Archangiaceae</taxon>
        <taxon>Archangium</taxon>
    </lineage>
</organism>
<dbReference type="Proteomes" id="UP001207654">
    <property type="component" value="Unassembled WGS sequence"/>
</dbReference>
<dbReference type="RefSeq" id="WP_267541067.1">
    <property type="nucleotide sequence ID" value="NZ_JAPNKA010000001.1"/>
</dbReference>
<evidence type="ECO:0000313" key="1">
    <source>
        <dbReference type="EMBL" id="MCY1082502.1"/>
    </source>
</evidence>
<evidence type="ECO:0000313" key="2">
    <source>
        <dbReference type="Proteomes" id="UP001207654"/>
    </source>
</evidence>
<comment type="caution">
    <text evidence="1">The sequence shown here is derived from an EMBL/GenBank/DDBJ whole genome shotgun (WGS) entry which is preliminary data.</text>
</comment>
<protein>
    <recommendedName>
        <fullName evidence="3">HEAT repeat protein</fullName>
    </recommendedName>
</protein>
<dbReference type="InterPro" id="IPR011989">
    <property type="entry name" value="ARM-like"/>
</dbReference>
<dbReference type="InterPro" id="IPR016024">
    <property type="entry name" value="ARM-type_fold"/>
</dbReference>
<dbReference type="SUPFAM" id="SSF48371">
    <property type="entry name" value="ARM repeat"/>
    <property type="match status" value="1"/>
</dbReference>
<proteinExistence type="predicted"/>
<gene>
    <name evidence="1" type="ORF">OV287_49455</name>
</gene>
<accession>A0ABT4ALB7</accession>
<keyword evidence="2" id="KW-1185">Reference proteome</keyword>
<name>A0ABT4ALB7_9BACT</name>
<evidence type="ECO:0008006" key="3">
    <source>
        <dbReference type="Google" id="ProtNLM"/>
    </source>
</evidence>
<sequence length="323" mass="35390">MARDMDIEQWRDELVTACKFGEESRARALVRQPGPRKARALLEAMLEEPAPLVRQAAVFGLGELGGNASARRLEQQLALEEARRSHDGESVAETITQALGHIEATRARDVLVRRLERLTASEAGRSDMTTVACALWRRRHPHLLPAVREAVARLAPTQPTPLHGLLVLLEKPPGELGTWARDLSVPVEQKAEVLAILTEEVPETLWATLPSFIATARALADTAASQKGAATYYCEDLFALLLLHPQHLLPSLPEEARSQLREVARKCVAASSSPNCSLRAAVLLEHVGRPEDAPLIEAHRPAEPVLAKVFDDAAQALHRLQES</sequence>
<dbReference type="EMBL" id="JAPNKA010000001">
    <property type="protein sequence ID" value="MCY1082502.1"/>
    <property type="molecule type" value="Genomic_DNA"/>
</dbReference>